<evidence type="ECO:0000256" key="2">
    <source>
        <dbReference type="ARBA" id="ARBA00009677"/>
    </source>
</evidence>
<feature type="domain" description="Flagellar hook protein FlgE/F/G-like D1" evidence="7">
    <location>
        <begin position="100"/>
        <end position="147"/>
    </location>
</feature>
<organism evidence="8 9">
    <name type="scientific">[Clostridium] fimetarium</name>
    <dbReference type="NCBI Taxonomy" id="99656"/>
    <lineage>
        <taxon>Bacteria</taxon>
        <taxon>Bacillati</taxon>
        <taxon>Bacillota</taxon>
        <taxon>Clostridia</taxon>
        <taxon>Lachnospirales</taxon>
        <taxon>Lachnospiraceae</taxon>
    </lineage>
</organism>
<accession>A0A1I0N2C6</accession>
<keyword evidence="8" id="KW-0282">Flagellum</keyword>
<dbReference type="Pfam" id="PF22692">
    <property type="entry name" value="LlgE_F_G_D1"/>
    <property type="match status" value="1"/>
</dbReference>
<keyword evidence="3 4" id="KW-0975">Bacterial flagellum</keyword>
<dbReference type="InterPro" id="IPR010930">
    <property type="entry name" value="Flg_bb/hook_C_dom"/>
</dbReference>
<dbReference type="GO" id="GO:0071978">
    <property type="term" value="P:bacterial-type flagellum-dependent swarming motility"/>
    <property type="evidence" value="ECO:0007669"/>
    <property type="project" value="TreeGrafter"/>
</dbReference>
<keyword evidence="8" id="KW-0969">Cilium</keyword>
<dbReference type="Proteomes" id="UP000199701">
    <property type="component" value="Unassembled WGS sequence"/>
</dbReference>
<evidence type="ECO:0000259" key="5">
    <source>
        <dbReference type="Pfam" id="PF00460"/>
    </source>
</evidence>
<evidence type="ECO:0000313" key="9">
    <source>
        <dbReference type="Proteomes" id="UP000199701"/>
    </source>
</evidence>
<dbReference type="SUPFAM" id="SSF117143">
    <property type="entry name" value="Flagellar hook protein flgE"/>
    <property type="match status" value="1"/>
</dbReference>
<dbReference type="Pfam" id="PF00460">
    <property type="entry name" value="Flg_bb_rod"/>
    <property type="match status" value="1"/>
</dbReference>
<comment type="function">
    <text evidence="4">A flexible structure which links the flagellar filament to the drive apparatus in the basal body.</text>
</comment>
<dbReference type="InterPro" id="IPR001444">
    <property type="entry name" value="Flag_bb_rod_N"/>
</dbReference>
<evidence type="ECO:0000256" key="1">
    <source>
        <dbReference type="ARBA" id="ARBA00004117"/>
    </source>
</evidence>
<dbReference type="Pfam" id="PF06429">
    <property type="entry name" value="Flg_bbr_C"/>
    <property type="match status" value="1"/>
</dbReference>
<dbReference type="InterPro" id="IPR037925">
    <property type="entry name" value="FlgE/F/G-like"/>
</dbReference>
<evidence type="ECO:0000259" key="6">
    <source>
        <dbReference type="Pfam" id="PF06429"/>
    </source>
</evidence>
<dbReference type="NCBIfam" id="TIGR03506">
    <property type="entry name" value="FlgEFG_subfam"/>
    <property type="match status" value="1"/>
</dbReference>
<dbReference type="RefSeq" id="WP_207647421.1">
    <property type="nucleotide sequence ID" value="NZ_FOJI01000002.1"/>
</dbReference>
<dbReference type="PANTHER" id="PTHR30435:SF1">
    <property type="entry name" value="FLAGELLAR HOOK PROTEIN FLGE"/>
    <property type="match status" value="1"/>
</dbReference>
<protein>
    <recommendedName>
        <fullName evidence="4">Flagellar hook protein FlgE</fullName>
    </recommendedName>
</protein>
<comment type="similarity">
    <text evidence="2 4">Belongs to the flagella basal body rod proteins family.</text>
</comment>
<name>A0A1I0N2C6_9FIRM</name>
<gene>
    <name evidence="8" type="ORF">SAMN05421659_102310</name>
</gene>
<feature type="domain" description="Flagellar basal body rod protein N-terminal" evidence="5">
    <location>
        <begin position="5"/>
        <end position="35"/>
    </location>
</feature>
<sequence length="435" mass="45112">MMRSLYSGVSGLRAHQTKMDVIGNNIANVNTTAYKASSVTFSDVFYQTTQTASGPNAATGKGGQNAIQIGLGSGIGSISTSIATEGAAQRTDNPFDLKLSGSSFFVVNSGGGNYFTRAGDFTTDEAGNLVTSGGASVMGWQVDASGNIVKDQVSALKVKGDAFTYTTPEASTKATLSGNLNSSDPSFKNGTVVAGITFYDSLGYEYLATVNIKQVDASNYTLSVGAITSTNGIGTNLVGTLDSADLKFNPDTGQILTTTSNFKMSFTTRALTADEIASGKFKDIATKIGDIALDTSGIKTYGDATSLTKTQDGKKVGKMSAVGIDTSGLIVASYTNGDTMVLGQIAVANFSNPSGLEKAGDNLYAATLNSGLFNGIGDDVTANNGSINSGQLEMSNVDLSAQFTEMITTQRGFQANSRIITISDTMLEELVNLKR</sequence>
<proteinExistence type="inferred from homology"/>
<evidence type="ECO:0000256" key="3">
    <source>
        <dbReference type="ARBA" id="ARBA00023143"/>
    </source>
</evidence>
<dbReference type="GO" id="GO:0005829">
    <property type="term" value="C:cytosol"/>
    <property type="evidence" value="ECO:0007669"/>
    <property type="project" value="TreeGrafter"/>
</dbReference>
<dbReference type="InterPro" id="IPR020013">
    <property type="entry name" value="Flagellar_FlgE/F/G"/>
</dbReference>
<evidence type="ECO:0000313" key="8">
    <source>
        <dbReference type="EMBL" id="SEV94793.1"/>
    </source>
</evidence>
<dbReference type="EMBL" id="FOJI01000002">
    <property type="protein sequence ID" value="SEV94793.1"/>
    <property type="molecule type" value="Genomic_DNA"/>
</dbReference>
<evidence type="ECO:0000259" key="7">
    <source>
        <dbReference type="Pfam" id="PF22692"/>
    </source>
</evidence>
<dbReference type="PANTHER" id="PTHR30435">
    <property type="entry name" value="FLAGELLAR PROTEIN"/>
    <property type="match status" value="1"/>
</dbReference>
<comment type="subcellular location">
    <subcellularLocation>
        <location evidence="1 4">Bacterial flagellum basal body</location>
    </subcellularLocation>
</comment>
<dbReference type="GO" id="GO:0009425">
    <property type="term" value="C:bacterial-type flagellum basal body"/>
    <property type="evidence" value="ECO:0007669"/>
    <property type="project" value="UniProtKB-SubCell"/>
</dbReference>
<keyword evidence="9" id="KW-1185">Reference proteome</keyword>
<dbReference type="InterPro" id="IPR053967">
    <property type="entry name" value="LlgE_F_G-like_D1"/>
</dbReference>
<keyword evidence="8" id="KW-0966">Cell projection</keyword>
<dbReference type="GO" id="GO:0009424">
    <property type="term" value="C:bacterial-type flagellum hook"/>
    <property type="evidence" value="ECO:0007669"/>
    <property type="project" value="TreeGrafter"/>
</dbReference>
<dbReference type="STRING" id="99656.SAMN05421659_102310"/>
<evidence type="ECO:0000256" key="4">
    <source>
        <dbReference type="RuleBase" id="RU362116"/>
    </source>
</evidence>
<reference evidence="8 9" key="1">
    <citation type="submission" date="2016-10" db="EMBL/GenBank/DDBJ databases">
        <authorList>
            <person name="de Groot N.N."/>
        </authorList>
    </citation>
    <scope>NUCLEOTIDE SEQUENCE [LARGE SCALE GENOMIC DNA]</scope>
    <source>
        <strain evidence="8 9">DSM 9179</strain>
    </source>
</reference>
<dbReference type="AlphaFoldDB" id="A0A1I0N2C6"/>
<feature type="domain" description="Flagellar basal-body/hook protein C-terminal" evidence="6">
    <location>
        <begin position="389"/>
        <end position="433"/>
    </location>
</feature>